<dbReference type="InterPro" id="IPR000845">
    <property type="entry name" value="Nucleoside_phosphorylase_d"/>
</dbReference>
<feature type="repeat" description="ANK" evidence="2">
    <location>
        <begin position="1014"/>
        <end position="1046"/>
    </location>
</feature>
<feature type="domain" description="Nucleoside phosphorylase" evidence="4">
    <location>
        <begin position="84"/>
        <end position="347"/>
    </location>
</feature>
<feature type="region of interest" description="Disordered" evidence="3">
    <location>
        <begin position="1"/>
        <end position="61"/>
    </location>
</feature>
<dbReference type="Gene3D" id="3.40.50.300">
    <property type="entry name" value="P-loop containing nucleotide triphosphate hydrolases"/>
    <property type="match status" value="1"/>
</dbReference>
<dbReference type="PROSITE" id="PS50088">
    <property type="entry name" value="ANK_REPEAT"/>
    <property type="match status" value="6"/>
</dbReference>
<feature type="compositionally biased region" description="Polar residues" evidence="3">
    <location>
        <begin position="48"/>
        <end position="59"/>
    </location>
</feature>
<feature type="domain" description="Nephrocystin 3-like N-terminal" evidence="5">
    <location>
        <begin position="417"/>
        <end position="588"/>
    </location>
</feature>
<evidence type="ECO:0000313" key="6">
    <source>
        <dbReference type="EMBL" id="EQB46479.1"/>
    </source>
</evidence>
<dbReference type="InterPro" id="IPR027417">
    <property type="entry name" value="P-loop_NTPase"/>
</dbReference>
<evidence type="ECO:0000259" key="4">
    <source>
        <dbReference type="Pfam" id="PF01048"/>
    </source>
</evidence>
<reference evidence="7" key="1">
    <citation type="journal article" date="2013" name="Mol. Plant Microbe Interact.">
        <title>Global aspects of pacC regulation of pathogenicity genes in Colletotrichum gloeosporioides as revealed by transcriptome analysis.</title>
        <authorList>
            <person name="Alkan N."/>
            <person name="Meng X."/>
            <person name="Friedlander G."/>
            <person name="Reuveni E."/>
            <person name="Sukno S."/>
            <person name="Sherman A."/>
            <person name="Thon M."/>
            <person name="Fluhr R."/>
            <person name="Prusky D."/>
        </authorList>
    </citation>
    <scope>NUCLEOTIDE SEQUENCE [LARGE SCALE GENOMIC DNA]</scope>
    <source>
        <strain evidence="7">Cg-14</strain>
    </source>
</reference>
<dbReference type="SUPFAM" id="SSF52540">
    <property type="entry name" value="P-loop containing nucleoside triphosphate hydrolases"/>
    <property type="match status" value="1"/>
</dbReference>
<feature type="repeat" description="ANK" evidence="2">
    <location>
        <begin position="1246"/>
        <end position="1278"/>
    </location>
</feature>
<dbReference type="Proteomes" id="UP000015530">
    <property type="component" value="Unassembled WGS sequence"/>
</dbReference>
<sequence>MPSQVSLEANAWSQEAATARDESRNPVRQQKKVLEDGGNDATDHDFKTVSSRKQNTSNVEIEGSWWRKPERPALDRDSYSVGWICALPIELAASHAMLDDLHPSHQTIPDDPNAYILGNIGQHNIVMACLPSGQYGTNWAAKVGINMKRTFRSIKFGFMVGIGGGVPGTVDIRLGDVVVGQEVVQHDMGKITAGGELQSTGPSTRPPEHLLYAISRLRAIHERTKSWMPSILGSMQERYPELKQYATPPPCEDRLCISTYEHDKGTDDNYCTFEPRTRDYNNPEIHYGTIASGNQVIKCGRARDRLAKERNALCFEMEAAGLMDSFPCLVIRGICDYADSHKHKEWQKYAAGTAAAYAKVFINNLTSETNSSLKKFPDNSATVAQTILHERRENLMKLLRFPDMNARYGNVETKLDDTGTWILQSESYKTWIAPGGQERRPGFFCVSGKPGSGKSTIMKSAVTEASKTNVVVTHFFFNARGQDLEKTTFGLYRCLLFQILEKLPDLQEILDDTVLLPSSLTSCPAIDTVRSLLRRAVNALNGRTLACFIDALDECDEDQIEAMVTYFDGLETDALRNNIELKVCFSSRHYPPVDIPCNEKRRDFKLVLEGESGHTQDLEKYVQKTLRHAGNPLGHKIRTRILEKCEGVFLWVVLVVPILNKYLSSGMASLKRAEKRLDELPKGLEKLFEDIIKRDNENMVDLLLCIQWVLFSKRPLRPDEFYYAMLAGSPDFDEEEMEHDADTVTKERMWLRVTRSSKGLAEIVKHPTPSVQFIHESVREFLVKQNGLRSFWPEMAENLEMISHRTLRDCCHIQITATMVGQVEATATLLPPKKSPTDAHKAMRLALNKYPFQEYAISSVLHHSNVIADSLPQDEFLDQFPLKDWIYFANILEQQADRRYTPTVTLTYILAERNFPRLLGTYIRRHPEAHLRGERRGYPIFAAMANRNWAAARTILGSEADAFSDEELFPSMNPGYGLLLPDEPVNITPPQWASEKKQYVLFRLLAGPDYSDPQGRSLLHLAVAGGDEVSVRALVERDAIVSYQQGLNETHRPLATGSSPDEHARISPMWKNGYIDAKDHLGHSPLSIAIRDKHDSIVRLLVELGATLNDTLTNNWGRLSLASFAIRNGGYNWELAKLLVDRGIVTKQTLFSIAVARGFKHVVDALLEDGGVSVHAVDENGRTPLEQSAIYGHEPIAQVLIERGADIDRQNQHGSTPLHQAAVSGYKTIAKLLVNRGASVNHADGDGQTPLHRASFLGRTEIVALLISAGARLDHRDRRGQTALHIAAIRGHADVADVLVRGGASPH</sequence>
<dbReference type="Pfam" id="PF12796">
    <property type="entry name" value="Ank_2"/>
    <property type="match status" value="2"/>
</dbReference>
<keyword evidence="2" id="KW-0040">ANK repeat</keyword>
<dbReference type="PANTHER" id="PTHR46082:SF11">
    <property type="entry name" value="AAA+ ATPASE DOMAIN-CONTAINING PROTEIN-RELATED"/>
    <property type="match status" value="1"/>
</dbReference>
<dbReference type="PANTHER" id="PTHR46082">
    <property type="entry name" value="ATP/GTP-BINDING PROTEIN-RELATED"/>
    <property type="match status" value="1"/>
</dbReference>
<evidence type="ECO:0000259" key="5">
    <source>
        <dbReference type="Pfam" id="PF24883"/>
    </source>
</evidence>
<dbReference type="SMART" id="SM00248">
    <property type="entry name" value="ANK"/>
    <property type="match status" value="7"/>
</dbReference>
<feature type="repeat" description="ANK" evidence="2">
    <location>
        <begin position="1081"/>
        <end position="1113"/>
    </location>
</feature>
<dbReference type="Pfam" id="PF01048">
    <property type="entry name" value="PNP_UDP_1"/>
    <property type="match status" value="1"/>
</dbReference>
<comment type="caution">
    <text evidence="6">The sequence shown here is derived from an EMBL/GenBank/DDBJ whole genome shotgun (WGS) entry which is preliminary data.</text>
</comment>
<name>T0K3Y8_COLGC</name>
<gene>
    <name evidence="6" type="ORF">CGLO_14452</name>
</gene>
<dbReference type="Pfam" id="PF24883">
    <property type="entry name" value="NPHP3_N"/>
    <property type="match status" value="1"/>
</dbReference>
<accession>T0K3Y8</accession>
<dbReference type="OrthoDB" id="194358at2759"/>
<dbReference type="Gene3D" id="3.40.50.1580">
    <property type="entry name" value="Nucleoside phosphorylase domain"/>
    <property type="match status" value="1"/>
</dbReference>
<evidence type="ECO:0000256" key="2">
    <source>
        <dbReference type="PROSITE-ProRule" id="PRU00023"/>
    </source>
</evidence>
<dbReference type="InterPro" id="IPR036770">
    <property type="entry name" value="Ankyrin_rpt-contain_sf"/>
</dbReference>
<dbReference type="EMBL" id="AMYD01003369">
    <property type="protein sequence ID" value="EQB46479.1"/>
    <property type="molecule type" value="Genomic_DNA"/>
</dbReference>
<dbReference type="STRING" id="1237896.T0K3Y8"/>
<dbReference type="SUPFAM" id="SSF53167">
    <property type="entry name" value="Purine and uridine phosphorylases"/>
    <property type="match status" value="1"/>
</dbReference>
<evidence type="ECO:0000256" key="1">
    <source>
        <dbReference type="ARBA" id="ARBA00022737"/>
    </source>
</evidence>
<dbReference type="Gene3D" id="1.25.40.20">
    <property type="entry name" value="Ankyrin repeat-containing domain"/>
    <property type="match status" value="4"/>
</dbReference>
<dbReference type="InterPro" id="IPR035994">
    <property type="entry name" value="Nucleoside_phosphorylase_sf"/>
</dbReference>
<dbReference type="SUPFAM" id="SSF48403">
    <property type="entry name" value="Ankyrin repeat"/>
    <property type="match status" value="1"/>
</dbReference>
<organism evidence="6 7">
    <name type="scientific">Colletotrichum gloeosporioides (strain Cg-14)</name>
    <name type="common">Anthracnose fungus</name>
    <name type="synonym">Glomerella cingulata</name>
    <dbReference type="NCBI Taxonomy" id="1237896"/>
    <lineage>
        <taxon>Eukaryota</taxon>
        <taxon>Fungi</taxon>
        <taxon>Dikarya</taxon>
        <taxon>Ascomycota</taxon>
        <taxon>Pezizomycotina</taxon>
        <taxon>Sordariomycetes</taxon>
        <taxon>Hypocreomycetidae</taxon>
        <taxon>Glomerellales</taxon>
        <taxon>Glomerellaceae</taxon>
        <taxon>Colletotrichum</taxon>
        <taxon>Colletotrichum gloeosporioides species complex</taxon>
    </lineage>
</organism>
<proteinExistence type="predicted"/>
<protein>
    <submittedName>
        <fullName evidence="6">Uncharacterized protein</fullName>
    </submittedName>
</protein>
<evidence type="ECO:0000256" key="3">
    <source>
        <dbReference type="SAM" id="MobiDB-lite"/>
    </source>
</evidence>
<dbReference type="PROSITE" id="PS50297">
    <property type="entry name" value="ANK_REP_REGION"/>
    <property type="match status" value="5"/>
</dbReference>
<feature type="compositionally biased region" description="Polar residues" evidence="3">
    <location>
        <begin position="1"/>
        <end position="16"/>
    </location>
</feature>
<dbReference type="InterPro" id="IPR002110">
    <property type="entry name" value="Ankyrin_rpt"/>
</dbReference>
<feature type="repeat" description="ANK" evidence="2">
    <location>
        <begin position="1279"/>
        <end position="1307"/>
    </location>
</feature>
<keyword evidence="1" id="KW-0677">Repeat</keyword>
<evidence type="ECO:0000313" key="7">
    <source>
        <dbReference type="Proteomes" id="UP000015530"/>
    </source>
</evidence>
<dbReference type="GO" id="GO:0009116">
    <property type="term" value="P:nucleoside metabolic process"/>
    <property type="evidence" value="ECO:0007669"/>
    <property type="project" value="InterPro"/>
</dbReference>
<dbReference type="OMA" id="TMEANTE"/>
<dbReference type="InterPro" id="IPR053137">
    <property type="entry name" value="NLR-like"/>
</dbReference>
<feature type="repeat" description="ANK" evidence="2">
    <location>
        <begin position="1180"/>
        <end position="1212"/>
    </location>
</feature>
<dbReference type="GO" id="GO:0003824">
    <property type="term" value="F:catalytic activity"/>
    <property type="evidence" value="ECO:0007669"/>
    <property type="project" value="InterPro"/>
</dbReference>
<dbReference type="HOGENOM" id="CLU_000288_34_2_1"/>
<dbReference type="InterPro" id="IPR056884">
    <property type="entry name" value="NPHP3-like_N"/>
</dbReference>
<feature type="repeat" description="ANK" evidence="2">
    <location>
        <begin position="1213"/>
        <end position="1245"/>
    </location>
</feature>